<gene>
    <name evidence="2" type="ORF">BFC18_01035</name>
</gene>
<dbReference type="InterPro" id="IPR012902">
    <property type="entry name" value="N_methyl_site"/>
</dbReference>
<name>A0A1E7Z571_9ALTE</name>
<dbReference type="InterPro" id="IPR045584">
    <property type="entry name" value="Pilin-like"/>
</dbReference>
<sequence>MMLKTNRYAQGFTLIELIIVIIILGVLAVTAAPRFIDLSDDANDAVTNSMMAGFKSGLTLMNAKYMIRRTSPIMINGQSVTFSDNGWPKGSTNDSAGCAELWSNVFADPQPVNVMNDFGSAMTAGWNTVYYADSSAEVCAYLKSSSAGTLSGYSAPYFVYFISDTNYPAYGYEGSPGQVKMYNL</sequence>
<comment type="caution">
    <text evidence="2">The sequence shown here is derived from an EMBL/GenBank/DDBJ whole genome shotgun (WGS) entry which is preliminary data.</text>
</comment>
<dbReference type="EMBL" id="MDHN01000045">
    <property type="protein sequence ID" value="OFC68668.1"/>
    <property type="molecule type" value="Genomic_DNA"/>
</dbReference>
<dbReference type="Gene3D" id="3.30.700.10">
    <property type="entry name" value="Glycoprotein, Type 4 Pilin"/>
    <property type="match status" value="1"/>
</dbReference>
<evidence type="ECO:0000313" key="3">
    <source>
        <dbReference type="Proteomes" id="UP000175691"/>
    </source>
</evidence>
<evidence type="ECO:0000313" key="2">
    <source>
        <dbReference type="EMBL" id="OFC68668.1"/>
    </source>
</evidence>
<keyword evidence="1" id="KW-0812">Transmembrane</keyword>
<dbReference type="SUPFAM" id="SSF54523">
    <property type="entry name" value="Pili subunits"/>
    <property type="match status" value="1"/>
</dbReference>
<dbReference type="AlphaFoldDB" id="A0A1E7Z571"/>
<dbReference type="NCBIfam" id="TIGR02532">
    <property type="entry name" value="IV_pilin_GFxxxE"/>
    <property type="match status" value="1"/>
</dbReference>
<evidence type="ECO:0008006" key="4">
    <source>
        <dbReference type="Google" id="ProtNLM"/>
    </source>
</evidence>
<dbReference type="Pfam" id="PF07963">
    <property type="entry name" value="N_methyl"/>
    <property type="match status" value="1"/>
</dbReference>
<dbReference type="PROSITE" id="PS00409">
    <property type="entry name" value="PROKAR_NTER_METHYL"/>
    <property type="match status" value="1"/>
</dbReference>
<protein>
    <recommendedName>
        <fullName evidence="4">Prepilin-type N-terminal cleavage/methylation domain-containing protein</fullName>
    </recommendedName>
</protein>
<evidence type="ECO:0000256" key="1">
    <source>
        <dbReference type="SAM" id="Phobius"/>
    </source>
</evidence>
<keyword evidence="1" id="KW-1133">Transmembrane helix</keyword>
<dbReference type="Proteomes" id="UP000175691">
    <property type="component" value="Unassembled WGS sequence"/>
</dbReference>
<feature type="transmembrane region" description="Helical" evidence="1">
    <location>
        <begin position="12"/>
        <end position="32"/>
    </location>
</feature>
<dbReference type="STRING" id="1656094.BFC18_01035"/>
<keyword evidence="1" id="KW-0472">Membrane</keyword>
<keyword evidence="3" id="KW-1185">Reference proteome</keyword>
<accession>A0A1E7Z571</accession>
<reference evidence="2 3" key="1">
    <citation type="submission" date="2016-08" db="EMBL/GenBank/DDBJ databases">
        <authorList>
            <person name="Seilhamer J.J."/>
        </authorList>
    </citation>
    <scope>NUCLEOTIDE SEQUENCE [LARGE SCALE GENOMIC DNA]</scope>
    <source>
        <strain evidence="2 3">KCTC 42603</strain>
    </source>
</reference>
<organism evidence="2 3">
    <name type="scientific">Alteromonas confluentis</name>
    <dbReference type="NCBI Taxonomy" id="1656094"/>
    <lineage>
        <taxon>Bacteria</taxon>
        <taxon>Pseudomonadati</taxon>
        <taxon>Pseudomonadota</taxon>
        <taxon>Gammaproteobacteria</taxon>
        <taxon>Alteromonadales</taxon>
        <taxon>Alteromonadaceae</taxon>
        <taxon>Alteromonas/Salinimonas group</taxon>
        <taxon>Alteromonas</taxon>
    </lineage>
</organism>
<proteinExistence type="predicted"/>